<evidence type="ECO:0000313" key="6">
    <source>
        <dbReference type="Proteomes" id="UP001175211"/>
    </source>
</evidence>
<dbReference type="RefSeq" id="XP_060335567.1">
    <property type="nucleotide sequence ID" value="XM_060465503.1"/>
</dbReference>
<feature type="signal peptide" evidence="3">
    <location>
        <begin position="1"/>
        <end position="18"/>
    </location>
</feature>
<feature type="chain" id="PRO_5041324526" evidence="3">
    <location>
        <begin position="19"/>
        <end position="395"/>
    </location>
</feature>
<feature type="domain" description="Alginate lyase" evidence="4">
    <location>
        <begin position="77"/>
        <end position="302"/>
    </location>
</feature>
<evidence type="ECO:0000256" key="1">
    <source>
        <dbReference type="ARBA" id="ARBA00022729"/>
    </source>
</evidence>
<name>A0AA39NF15_ARMTA</name>
<comment type="caution">
    <text evidence="5">The sequence shown here is derived from an EMBL/GenBank/DDBJ whole genome shotgun (WGS) entry which is preliminary data.</text>
</comment>
<dbReference type="GO" id="GO:0016829">
    <property type="term" value="F:lyase activity"/>
    <property type="evidence" value="ECO:0007669"/>
    <property type="project" value="UniProtKB-KW"/>
</dbReference>
<dbReference type="Proteomes" id="UP001175211">
    <property type="component" value="Unassembled WGS sequence"/>
</dbReference>
<evidence type="ECO:0000256" key="3">
    <source>
        <dbReference type="SAM" id="SignalP"/>
    </source>
</evidence>
<organism evidence="5 6">
    <name type="scientific">Armillaria tabescens</name>
    <name type="common">Ringless honey mushroom</name>
    <name type="synonym">Agaricus tabescens</name>
    <dbReference type="NCBI Taxonomy" id="1929756"/>
    <lineage>
        <taxon>Eukaryota</taxon>
        <taxon>Fungi</taxon>
        <taxon>Dikarya</taxon>
        <taxon>Basidiomycota</taxon>
        <taxon>Agaricomycotina</taxon>
        <taxon>Agaricomycetes</taxon>
        <taxon>Agaricomycetidae</taxon>
        <taxon>Agaricales</taxon>
        <taxon>Marasmiineae</taxon>
        <taxon>Physalacriaceae</taxon>
        <taxon>Desarmillaria</taxon>
    </lineage>
</organism>
<keyword evidence="1 3" id="KW-0732">Signal</keyword>
<dbReference type="AlphaFoldDB" id="A0AA39NF15"/>
<dbReference type="Gene3D" id="1.50.10.100">
    <property type="entry name" value="Chondroitin AC/alginate lyase"/>
    <property type="match status" value="1"/>
</dbReference>
<dbReference type="InterPro" id="IPR008397">
    <property type="entry name" value="Alginate_lyase_dom"/>
</dbReference>
<accession>A0AA39NF15</accession>
<dbReference type="SUPFAM" id="SSF48230">
    <property type="entry name" value="Chondroitin AC/alginate lyase"/>
    <property type="match status" value="1"/>
</dbReference>
<dbReference type="GeneID" id="85349051"/>
<gene>
    <name evidence="5" type="ORF">EV420DRAFT_1043572</name>
</gene>
<keyword evidence="2" id="KW-0456">Lyase</keyword>
<reference evidence="5" key="1">
    <citation type="submission" date="2023-06" db="EMBL/GenBank/DDBJ databases">
        <authorList>
            <consortium name="Lawrence Berkeley National Laboratory"/>
            <person name="Ahrendt S."/>
            <person name="Sahu N."/>
            <person name="Indic B."/>
            <person name="Wong-Bajracharya J."/>
            <person name="Merenyi Z."/>
            <person name="Ke H.-M."/>
            <person name="Monk M."/>
            <person name="Kocsube S."/>
            <person name="Drula E."/>
            <person name="Lipzen A."/>
            <person name="Balint B."/>
            <person name="Henrissat B."/>
            <person name="Andreopoulos B."/>
            <person name="Martin F.M."/>
            <person name="Harder C.B."/>
            <person name="Rigling D."/>
            <person name="Ford K.L."/>
            <person name="Foster G.D."/>
            <person name="Pangilinan J."/>
            <person name="Papanicolaou A."/>
            <person name="Barry K."/>
            <person name="LaButti K."/>
            <person name="Viragh M."/>
            <person name="Koriabine M."/>
            <person name="Yan M."/>
            <person name="Riley R."/>
            <person name="Champramary S."/>
            <person name="Plett K.L."/>
            <person name="Tsai I.J."/>
            <person name="Slot J."/>
            <person name="Sipos G."/>
            <person name="Plett J."/>
            <person name="Nagy L.G."/>
            <person name="Grigoriev I.V."/>
        </authorList>
    </citation>
    <scope>NUCLEOTIDE SEQUENCE</scope>
    <source>
        <strain evidence="5">CCBAS 213</strain>
    </source>
</reference>
<dbReference type="GO" id="GO:0042597">
    <property type="term" value="C:periplasmic space"/>
    <property type="evidence" value="ECO:0007669"/>
    <property type="project" value="InterPro"/>
</dbReference>
<protein>
    <submittedName>
        <fullName evidence="5">GPI anchored protein</fullName>
    </submittedName>
</protein>
<dbReference type="InterPro" id="IPR008929">
    <property type="entry name" value="Chondroitin_lyas"/>
</dbReference>
<evidence type="ECO:0000313" key="5">
    <source>
        <dbReference type="EMBL" id="KAK0464446.1"/>
    </source>
</evidence>
<dbReference type="Pfam" id="PF05426">
    <property type="entry name" value="Alginate_lyase"/>
    <property type="match status" value="1"/>
</dbReference>
<sequence length="395" mass="43404">MLQSIFLLFLFSASLSSAFVHPGLLHTEEDFVRIKDKVNAQAEPWYTAWTALMANSHAQATYTMRGPVTVVVRGAGSADGAENYSLLYNDIAAAYQLAIRWRISDDTSYADKAVAILDAWSSTLTRIGGSSDRFLASGIYGYEFANAAELMRDYSGWSADSFTRFQNMMSNVFYPVNFDFLENHNGAAWYHYRANWDICNMASAISIGILADNQTMFDYAVNAFTADVGTGSIGNAIWFIHTEEGSGKRLGQNEEAGRDQGHATLDFSLWGAYAQAAYNQGEDLFAYNDSQILAGSEYVAKYNVGFDVPYVPHVNADYNETVISASGRGSVRPSWELLYAHYGSLKGLNASWTEQMRDFVLNASANGVEGGGGDYGPNSGGYDQLGYGTLLYRLE</sequence>
<dbReference type="EMBL" id="JAUEPS010000006">
    <property type="protein sequence ID" value="KAK0464446.1"/>
    <property type="molecule type" value="Genomic_DNA"/>
</dbReference>
<proteinExistence type="predicted"/>
<evidence type="ECO:0000256" key="2">
    <source>
        <dbReference type="ARBA" id="ARBA00023239"/>
    </source>
</evidence>
<evidence type="ECO:0000259" key="4">
    <source>
        <dbReference type="Pfam" id="PF05426"/>
    </source>
</evidence>
<keyword evidence="6" id="KW-1185">Reference proteome</keyword>